<sequence>MVSERIKNLRMSNDMTQTDLAKKLNITRSSVNAWEMGISTPSTTYIIALAQLFHVSTDYLLGLSDNVTLDISHLNEREIQLVYELIQYFRTKK</sequence>
<keyword evidence="4" id="KW-1185">Reference proteome</keyword>
<evidence type="ECO:0000313" key="3">
    <source>
        <dbReference type="EMBL" id="KAA8502768.1"/>
    </source>
</evidence>
<dbReference type="Proteomes" id="UP000322025">
    <property type="component" value="Unassembled WGS sequence"/>
</dbReference>
<dbReference type="SMART" id="SM00530">
    <property type="entry name" value="HTH_XRE"/>
    <property type="match status" value="1"/>
</dbReference>
<evidence type="ECO:0000259" key="2">
    <source>
        <dbReference type="PROSITE" id="PS50943"/>
    </source>
</evidence>
<dbReference type="PROSITE" id="PS50943">
    <property type="entry name" value="HTH_CROC1"/>
    <property type="match status" value="1"/>
</dbReference>
<name>A0A5M9I0Z9_9FIRM</name>
<dbReference type="OrthoDB" id="9805654at2"/>
<dbReference type="InterPro" id="IPR010982">
    <property type="entry name" value="Lambda_DNA-bd_dom_sf"/>
</dbReference>
<organism evidence="3 4">
    <name type="scientific">Mediterraneibacter catenae</name>
    <dbReference type="NCBI Taxonomy" id="2594882"/>
    <lineage>
        <taxon>Bacteria</taxon>
        <taxon>Bacillati</taxon>
        <taxon>Bacillota</taxon>
        <taxon>Clostridia</taxon>
        <taxon>Lachnospirales</taxon>
        <taxon>Lachnospiraceae</taxon>
        <taxon>Mediterraneibacter</taxon>
    </lineage>
</organism>
<evidence type="ECO:0000313" key="4">
    <source>
        <dbReference type="Proteomes" id="UP000322025"/>
    </source>
</evidence>
<dbReference type="EMBL" id="VMSO01000001">
    <property type="protein sequence ID" value="KAA8502768.1"/>
    <property type="molecule type" value="Genomic_DNA"/>
</dbReference>
<dbReference type="RefSeq" id="WP_150309956.1">
    <property type="nucleotide sequence ID" value="NZ_VMSO01000001.1"/>
</dbReference>
<dbReference type="PANTHER" id="PTHR46558:SF11">
    <property type="entry name" value="HTH-TYPE TRANSCRIPTIONAL REGULATOR XRE"/>
    <property type="match status" value="1"/>
</dbReference>
<reference evidence="3" key="1">
    <citation type="submission" date="2019-07" db="EMBL/GenBank/DDBJ databases">
        <authorList>
            <person name="Wongkuna S."/>
            <person name="Scaria J."/>
        </authorList>
    </citation>
    <scope>NUCLEOTIDE SEQUENCE [LARGE SCALE GENOMIC DNA]</scope>
    <source>
        <strain evidence="3">SW178</strain>
    </source>
</reference>
<dbReference type="SUPFAM" id="SSF47413">
    <property type="entry name" value="lambda repressor-like DNA-binding domains"/>
    <property type="match status" value="1"/>
</dbReference>
<dbReference type="Gene3D" id="1.10.260.40">
    <property type="entry name" value="lambda repressor-like DNA-binding domains"/>
    <property type="match status" value="1"/>
</dbReference>
<dbReference type="PANTHER" id="PTHR46558">
    <property type="entry name" value="TRACRIPTIONAL REGULATORY PROTEIN-RELATED-RELATED"/>
    <property type="match status" value="1"/>
</dbReference>
<dbReference type="InterPro" id="IPR001387">
    <property type="entry name" value="Cro/C1-type_HTH"/>
</dbReference>
<dbReference type="AlphaFoldDB" id="A0A5M9I0Z9"/>
<dbReference type="Pfam" id="PF01381">
    <property type="entry name" value="HTH_3"/>
    <property type="match status" value="1"/>
</dbReference>
<protein>
    <submittedName>
        <fullName evidence="3">Helix-turn-helix transcriptional regulator</fullName>
    </submittedName>
</protein>
<proteinExistence type="predicted"/>
<feature type="domain" description="HTH cro/C1-type" evidence="2">
    <location>
        <begin position="6"/>
        <end position="60"/>
    </location>
</feature>
<dbReference type="GO" id="GO:0003677">
    <property type="term" value="F:DNA binding"/>
    <property type="evidence" value="ECO:0007669"/>
    <property type="project" value="UniProtKB-KW"/>
</dbReference>
<keyword evidence="1" id="KW-0238">DNA-binding</keyword>
<dbReference type="CDD" id="cd00093">
    <property type="entry name" value="HTH_XRE"/>
    <property type="match status" value="1"/>
</dbReference>
<gene>
    <name evidence="3" type="ORF">FNY66_00430</name>
</gene>
<evidence type="ECO:0000256" key="1">
    <source>
        <dbReference type="ARBA" id="ARBA00023125"/>
    </source>
</evidence>
<accession>A0A5M9I0Z9</accession>
<comment type="caution">
    <text evidence="3">The sequence shown here is derived from an EMBL/GenBank/DDBJ whole genome shotgun (WGS) entry which is preliminary data.</text>
</comment>